<accession>A0A2T7PTP7</accession>
<dbReference type="Gene3D" id="3.30.40.10">
    <property type="entry name" value="Zinc/RING finger domain, C3HC4 (zinc finger)"/>
    <property type="match status" value="1"/>
</dbReference>
<dbReference type="PANTHER" id="PTHR25462:SF296">
    <property type="entry name" value="MEIOTIC P26, ISOFORM F"/>
    <property type="match status" value="1"/>
</dbReference>
<organism evidence="8 9">
    <name type="scientific">Pomacea canaliculata</name>
    <name type="common">Golden apple snail</name>
    <dbReference type="NCBI Taxonomy" id="400727"/>
    <lineage>
        <taxon>Eukaryota</taxon>
        <taxon>Metazoa</taxon>
        <taxon>Spiralia</taxon>
        <taxon>Lophotrochozoa</taxon>
        <taxon>Mollusca</taxon>
        <taxon>Gastropoda</taxon>
        <taxon>Caenogastropoda</taxon>
        <taxon>Architaenioglossa</taxon>
        <taxon>Ampullarioidea</taxon>
        <taxon>Ampullariidae</taxon>
        <taxon>Pomacea</taxon>
    </lineage>
</organism>
<comment type="caution">
    <text evidence="8">The sequence shown here is derived from an EMBL/GenBank/DDBJ whole genome shotgun (WGS) entry which is preliminary data.</text>
</comment>
<feature type="domain" description="RING-type" evidence="6">
    <location>
        <begin position="12"/>
        <end position="52"/>
    </location>
</feature>
<gene>
    <name evidence="8" type="ORF">C0Q70_03791</name>
</gene>
<protein>
    <recommendedName>
        <fullName evidence="10">RING-type domain-containing protein</fullName>
    </recommendedName>
</protein>
<reference evidence="8 9" key="1">
    <citation type="submission" date="2018-04" db="EMBL/GenBank/DDBJ databases">
        <title>The genome of golden apple snail Pomacea canaliculata provides insight into stress tolerance and invasive adaptation.</title>
        <authorList>
            <person name="Liu C."/>
            <person name="Liu B."/>
            <person name="Ren Y."/>
            <person name="Zhang Y."/>
            <person name="Wang H."/>
            <person name="Li S."/>
            <person name="Jiang F."/>
            <person name="Yin L."/>
            <person name="Zhang G."/>
            <person name="Qian W."/>
            <person name="Fan W."/>
        </authorList>
    </citation>
    <scope>NUCLEOTIDE SEQUENCE [LARGE SCALE GENOMIC DNA]</scope>
    <source>
        <strain evidence="8">SZHN2017</strain>
        <tissue evidence="8">Muscle</tissue>
    </source>
</reference>
<keyword evidence="9" id="KW-1185">Reference proteome</keyword>
<sequence>MAAVVQPHERKCTVCANDFTTPKILPCGHLLCQGCVISLIYSKPEAGCPLCKCPIVELKGNSSQRSADVAEALPTDSVMKAIVESAGVLMGDGMCTVCDDVRAEYICIQCFEKMCPSCTKIHKKMVVSRSHNVESVSTVTPERLAASRPALCADHGDKHAELFCVDHNLVICQSCSKKHSGCIDVKPLDEKMKSAKKTLGSLAEELDTAEKNLKQAIWNLSVRQQTADATKEENMVMVDSTCNRLQSMVEDCRKEMKNQISHSISKFEGYLSNVKKDFKKRLGKVTSHKHLVTRATTVRPCPELIHAAQTLTDRVNDINLSDELEADVWVDPSAEITKRCDDVVRRITAELQSLKQQPTGFEDFTVVANNTLGTFEVVDHEMFTSSALLDDHMT</sequence>
<dbReference type="SMART" id="SM00184">
    <property type="entry name" value="RING"/>
    <property type="match status" value="1"/>
</dbReference>
<proteinExistence type="predicted"/>
<evidence type="ECO:0000256" key="2">
    <source>
        <dbReference type="ARBA" id="ARBA00022771"/>
    </source>
</evidence>
<dbReference type="InterPro" id="IPR001841">
    <property type="entry name" value="Znf_RING"/>
</dbReference>
<keyword evidence="2 4" id="KW-0863">Zinc-finger</keyword>
<dbReference type="InterPro" id="IPR013083">
    <property type="entry name" value="Znf_RING/FYVE/PHD"/>
</dbReference>
<evidence type="ECO:0000256" key="5">
    <source>
        <dbReference type="SAM" id="Coils"/>
    </source>
</evidence>
<evidence type="ECO:0000256" key="1">
    <source>
        <dbReference type="ARBA" id="ARBA00022723"/>
    </source>
</evidence>
<dbReference type="SUPFAM" id="SSF57845">
    <property type="entry name" value="B-box zinc-binding domain"/>
    <property type="match status" value="1"/>
</dbReference>
<dbReference type="InterPro" id="IPR017907">
    <property type="entry name" value="Znf_RING_CS"/>
</dbReference>
<dbReference type="OrthoDB" id="6124425at2759"/>
<evidence type="ECO:0000256" key="4">
    <source>
        <dbReference type="PROSITE-ProRule" id="PRU00024"/>
    </source>
</evidence>
<dbReference type="CDD" id="cd19757">
    <property type="entry name" value="Bbox1"/>
    <property type="match status" value="1"/>
</dbReference>
<dbReference type="CDD" id="cd19756">
    <property type="entry name" value="Bbox2"/>
    <property type="match status" value="1"/>
</dbReference>
<dbReference type="Pfam" id="PF00097">
    <property type="entry name" value="zf-C3HC4"/>
    <property type="match status" value="1"/>
</dbReference>
<dbReference type="Gene3D" id="3.30.160.60">
    <property type="entry name" value="Classic Zinc Finger"/>
    <property type="match status" value="1"/>
</dbReference>
<name>A0A2T7PTP7_POMCA</name>
<dbReference type="Proteomes" id="UP000245119">
    <property type="component" value="Linkage Group LG2"/>
</dbReference>
<dbReference type="InterPro" id="IPR000315">
    <property type="entry name" value="Znf_B-box"/>
</dbReference>
<dbReference type="GO" id="GO:0061630">
    <property type="term" value="F:ubiquitin protein ligase activity"/>
    <property type="evidence" value="ECO:0007669"/>
    <property type="project" value="TreeGrafter"/>
</dbReference>
<evidence type="ECO:0000259" key="7">
    <source>
        <dbReference type="PROSITE" id="PS50119"/>
    </source>
</evidence>
<dbReference type="PROSITE" id="PS50089">
    <property type="entry name" value="ZF_RING_2"/>
    <property type="match status" value="1"/>
</dbReference>
<dbReference type="SUPFAM" id="SSF57850">
    <property type="entry name" value="RING/U-box"/>
    <property type="match status" value="1"/>
</dbReference>
<dbReference type="PROSITE" id="PS50119">
    <property type="entry name" value="ZF_BBOX"/>
    <property type="match status" value="2"/>
</dbReference>
<feature type="domain" description="B box-type" evidence="7">
    <location>
        <begin position="147"/>
        <end position="179"/>
    </location>
</feature>
<keyword evidence="3" id="KW-0862">Zinc</keyword>
<dbReference type="EMBL" id="PZQS01000002">
    <property type="protein sequence ID" value="PVD36801.1"/>
    <property type="molecule type" value="Genomic_DNA"/>
</dbReference>
<evidence type="ECO:0000259" key="6">
    <source>
        <dbReference type="PROSITE" id="PS50089"/>
    </source>
</evidence>
<dbReference type="InterPro" id="IPR047153">
    <property type="entry name" value="TRIM45/56/19-like"/>
</dbReference>
<dbReference type="PANTHER" id="PTHR25462">
    <property type="entry name" value="BONUS, ISOFORM C-RELATED"/>
    <property type="match status" value="1"/>
</dbReference>
<evidence type="ECO:0000256" key="3">
    <source>
        <dbReference type="ARBA" id="ARBA00022833"/>
    </source>
</evidence>
<feature type="coiled-coil region" evidence="5">
    <location>
        <begin position="192"/>
        <end position="219"/>
    </location>
</feature>
<evidence type="ECO:0000313" key="9">
    <source>
        <dbReference type="Proteomes" id="UP000245119"/>
    </source>
</evidence>
<evidence type="ECO:0008006" key="10">
    <source>
        <dbReference type="Google" id="ProtNLM"/>
    </source>
</evidence>
<keyword evidence="5" id="KW-0175">Coiled coil</keyword>
<dbReference type="SMART" id="SM00336">
    <property type="entry name" value="BBOX"/>
    <property type="match status" value="2"/>
</dbReference>
<dbReference type="InterPro" id="IPR018957">
    <property type="entry name" value="Znf_C3HC4_RING-type"/>
</dbReference>
<dbReference type="Pfam" id="PF00643">
    <property type="entry name" value="zf-B_box"/>
    <property type="match status" value="1"/>
</dbReference>
<feature type="domain" description="B box-type" evidence="7">
    <location>
        <begin position="90"/>
        <end position="136"/>
    </location>
</feature>
<dbReference type="GO" id="GO:0008270">
    <property type="term" value="F:zinc ion binding"/>
    <property type="evidence" value="ECO:0007669"/>
    <property type="project" value="UniProtKB-KW"/>
</dbReference>
<dbReference type="PROSITE" id="PS00518">
    <property type="entry name" value="ZF_RING_1"/>
    <property type="match status" value="1"/>
</dbReference>
<evidence type="ECO:0000313" key="8">
    <source>
        <dbReference type="EMBL" id="PVD36801.1"/>
    </source>
</evidence>
<keyword evidence="1" id="KW-0479">Metal-binding</keyword>
<dbReference type="AlphaFoldDB" id="A0A2T7PTP7"/>